<protein>
    <submittedName>
        <fullName evidence="1">Uncharacterized protein</fullName>
    </submittedName>
</protein>
<organism evidence="1 2">
    <name type="scientific">Caerostris extrusa</name>
    <name type="common">Bark spider</name>
    <name type="synonym">Caerostris bankana</name>
    <dbReference type="NCBI Taxonomy" id="172846"/>
    <lineage>
        <taxon>Eukaryota</taxon>
        <taxon>Metazoa</taxon>
        <taxon>Ecdysozoa</taxon>
        <taxon>Arthropoda</taxon>
        <taxon>Chelicerata</taxon>
        <taxon>Arachnida</taxon>
        <taxon>Araneae</taxon>
        <taxon>Araneomorphae</taxon>
        <taxon>Entelegynae</taxon>
        <taxon>Araneoidea</taxon>
        <taxon>Araneidae</taxon>
        <taxon>Caerostris</taxon>
    </lineage>
</organism>
<name>A0AAV4MMW7_CAEEX</name>
<reference evidence="1 2" key="1">
    <citation type="submission" date="2021-06" db="EMBL/GenBank/DDBJ databases">
        <title>Caerostris extrusa draft genome.</title>
        <authorList>
            <person name="Kono N."/>
            <person name="Arakawa K."/>
        </authorList>
    </citation>
    <scope>NUCLEOTIDE SEQUENCE [LARGE SCALE GENOMIC DNA]</scope>
</reference>
<dbReference type="Proteomes" id="UP001054945">
    <property type="component" value="Unassembled WGS sequence"/>
</dbReference>
<keyword evidence="2" id="KW-1185">Reference proteome</keyword>
<dbReference type="AlphaFoldDB" id="A0AAV4MMW7"/>
<evidence type="ECO:0000313" key="2">
    <source>
        <dbReference type="Proteomes" id="UP001054945"/>
    </source>
</evidence>
<evidence type="ECO:0000313" key="1">
    <source>
        <dbReference type="EMBL" id="GIX73622.1"/>
    </source>
</evidence>
<comment type="caution">
    <text evidence="1">The sequence shown here is derived from an EMBL/GenBank/DDBJ whole genome shotgun (WGS) entry which is preliminary data.</text>
</comment>
<sequence length="115" mass="12453">MPILDHPLSFSLALCQKAETTAIGSETLSKGTSRERGYRSKIGFLESGSTKLMSAEITGEFLESHSGTGSRYRMGEMGESSKTSRFYPLSPIGSLHGQGGEVFIRSGSFILRGER</sequence>
<dbReference type="EMBL" id="BPLR01019969">
    <property type="protein sequence ID" value="GIX73622.1"/>
    <property type="molecule type" value="Genomic_DNA"/>
</dbReference>
<accession>A0AAV4MMW7</accession>
<proteinExistence type="predicted"/>
<gene>
    <name evidence="1" type="ORF">CEXT_422901</name>
</gene>